<comment type="caution">
    <text evidence="1">The sequence shown here is derived from an EMBL/GenBank/DDBJ whole genome shotgun (WGS) entry which is preliminary data.</text>
</comment>
<keyword evidence="2" id="KW-1185">Reference proteome</keyword>
<dbReference type="Proteomes" id="UP001589627">
    <property type="component" value="Unassembled WGS sequence"/>
</dbReference>
<dbReference type="Gene3D" id="3.50.50.60">
    <property type="entry name" value="FAD/NAD(P)-binding domain"/>
    <property type="match status" value="1"/>
</dbReference>
<dbReference type="InterPro" id="IPR036188">
    <property type="entry name" value="FAD/NAD-bd_sf"/>
</dbReference>
<sequence length="149" mass="16114">MVDRRSGAMFGLFPVGEDRLCWFTGSLLDGPPPDADEGRRQMLSLMAGWYPLVTELIETAPPADIYLDPIARLAVPLPSFAVGRIVLLGDPRTPCRPASARPSKTPAALARHLTGAEPADVTRRLLRYGAERRPGADRILGAATRQARG</sequence>
<evidence type="ECO:0000313" key="1">
    <source>
        <dbReference type="EMBL" id="MFB9838730.1"/>
    </source>
</evidence>
<organism evidence="1 2">
    <name type="scientific">Actinoallomurus acaciae</name>
    <dbReference type="NCBI Taxonomy" id="502577"/>
    <lineage>
        <taxon>Bacteria</taxon>
        <taxon>Bacillati</taxon>
        <taxon>Actinomycetota</taxon>
        <taxon>Actinomycetes</taxon>
        <taxon>Streptosporangiales</taxon>
        <taxon>Thermomonosporaceae</taxon>
        <taxon>Actinoallomurus</taxon>
    </lineage>
</organism>
<accession>A0ABV5YUP5</accession>
<gene>
    <name evidence="1" type="ORF">ACFFNX_41945</name>
</gene>
<dbReference type="EMBL" id="JBHLZP010000565">
    <property type="protein sequence ID" value="MFB9838730.1"/>
    <property type="molecule type" value="Genomic_DNA"/>
</dbReference>
<proteinExistence type="predicted"/>
<protein>
    <submittedName>
        <fullName evidence="1">Uncharacterized protein</fullName>
    </submittedName>
</protein>
<name>A0ABV5YUP5_9ACTN</name>
<reference evidence="1 2" key="1">
    <citation type="submission" date="2024-09" db="EMBL/GenBank/DDBJ databases">
        <authorList>
            <person name="Sun Q."/>
            <person name="Mori K."/>
        </authorList>
    </citation>
    <scope>NUCLEOTIDE SEQUENCE [LARGE SCALE GENOMIC DNA]</scope>
    <source>
        <strain evidence="1 2">TBRC 0563</strain>
    </source>
</reference>
<evidence type="ECO:0000313" key="2">
    <source>
        <dbReference type="Proteomes" id="UP001589627"/>
    </source>
</evidence>
<dbReference type="RefSeq" id="WP_378211804.1">
    <property type="nucleotide sequence ID" value="NZ_JBHLZP010000565.1"/>
</dbReference>